<protein>
    <submittedName>
        <fullName evidence="4">Adenylyltransferase/cytidyltransferase family protein</fullName>
    </submittedName>
</protein>
<dbReference type="Pfam" id="PF01467">
    <property type="entry name" value="CTP_transf_like"/>
    <property type="match status" value="1"/>
</dbReference>
<evidence type="ECO:0000313" key="5">
    <source>
        <dbReference type="Proteomes" id="UP001361570"/>
    </source>
</evidence>
<dbReference type="EMBL" id="JBAPLU010000012">
    <property type="protein sequence ID" value="MEI4272644.1"/>
    <property type="molecule type" value="Genomic_DNA"/>
</dbReference>
<accession>A0ABU8DX83</accession>
<dbReference type="InterPro" id="IPR050385">
    <property type="entry name" value="Archaeal_FAD_synthase"/>
</dbReference>
<dbReference type="SUPFAM" id="SSF52374">
    <property type="entry name" value="Nucleotidylyl transferase"/>
    <property type="match status" value="1"/>
</dbReference>
<name>A0ABU8DX83_9ACTN</name>
<evidence type="ECO:0000256" key="1">
    <source>
        <dbReference type="ARBA" id="ARBA00022679"/>
    </source>
</evidence>
<evidence type="ECO:0000259" key="3">
    <source>
        <dbReference type="Pfam" id="PF01467"/>
    </source>
</evidence>
<dbReference type="RefSeq" id="WP_336404774.1">
    <property type="nucleotide sequence ID" value="NZ_JBAPLU010000012.1"/>
</dbReference>
<reference evidence="4 5" key="1">
    <citation type="submission" date="2024-03" db="EMBL/GenBank/DDBJ databases">
        <title>Draft genome sequence of Klenkia sp. LSe6-5.</title>
        <authorList>
            <person name="Duangmal K."/>
            <person name="Chantavorakit T."/>
        </authorList>
    </citation>
    <scope>NUCLEOTIDE SEQUENCE [LARGE SCALE GENOMIC DNA]</scope>
    <source>
        <strain evidence="4 5">LSe6-5</strain>
    </source>
</reference>
<dbReference type="InterPro" id="IPR004821">
    <property type="entry name" value="Cyt_trans-like"/>
</dbReference>
<comment type="caution">
    <text evidence="4">The sequence shown here is derived from an EMBL/GenBank/DDBJ whole genome shotgun (WGS) entry which is preliminary data.</text>
</comment>
<gene>
    <name evidence="4" type="ORF">TEK04_13010</name>
</gene>
<dbReference type="PANTHER" id="PTHR43793:SF1">
    <property type="entry name" value="FAD SYNTHASE"/>
    <property type="match status" value="1"/>
</dbReference>
<dbReference type="PANTHER" id="PTHR43793">
    <property type="entry name" value="FAD SYNTHASE"/>
    <property type="match status" value="1"/>
</dbReference>
<sequence>MGQDRGDREPGRLYSDLFQDASHFEERFVDDLDRLAAMSSALKTLGLRVVLTSGSFDMIHEGHSRYLEHARSLGGFLIVGVDSDEKVRRRKGPSRPAVPEMERLRMVTHQRGVGIVTLKHVHHEQWALIKAVRPAVLVATAETYTDDEVAQLESQYCGRVEVLDRMSTVSTSARLRLIHLADAAQSAGE</sequence>
<dbReference type="Proteomes" id="UP001361570">
    <property type="component" value="Unassembled WGS sequence"/>
</dbReference>
<proteinExistence type="predicted"/>
<keyword evidence="5" id="KW-1185">Reference proteome</keyword>
<dbReference type="Gene3D" id="3.40.50.620">
    <property type="entry name" value="HUPs"/>
    <property type="match status" value="1"/>
</dbReference>
<evidence type="ECO:0000256" key="2">
    <source>
        <dbReference type="ARBA" id="ARBA00022695"/>
    </source>
</evidence>
<keyword evidence="1" id="KW-0808">Transferase</keyword>
<organism evidence="4 5">
    <name type="scientific">Klenkia sesuvii</name>
    <dbReference type="NCBI Taxonomy" id="3103137"/>
    <lineage>
        <taxon>Bacteria</taxon>
        <taxon>Bacillati</taxon>
        <taxon>Actinomycetota</taxon>
        <taxon>Actinomycetes</taxon>
        <taxon>Geodermatophilales</taxon>
        <taxon>Geodermatophilaceae</taxon>
        <taxon>Klenkia</taxon>
    </lineage>
</organism>
<keyword evidence="2 4" id="KW-0548">Nucleotidyltransferase</keyword>
<feature type="domain" description="Cytidyltransferase-like" evidence="3">
    <location>
        <begin position="52"/>
        <end position="152"/>
    </location>
</feature>
<dbReference type="GO" id="GO:0016779">
    <property type="term" value="F:nucleotidyltransferase activity"/>
    <property type="evidence" value="ECO:0007669"/>
    <property type="project" value="UniProtKB-KW"/>
</dbReference>
<dbReference type="NCBIfam" id="TIGR00125">
    <property type="entry name" value="cyt_tran_rel"/>
    <property type="match status" value="1"/>
</dbReference>
<dbReference type="InterPro" id="IPR014729">
    <property type="entry name" value="Rossmann-like_a/b/a_fold"/>
</dbReference>
<evidence type="ECO:0000313" key="4">
    <source>
        <dbReference type="EMBL" id="MEI4272644.1"/>
    </source>
</evidence>